<dbReference type="SUPFAM" id="SSF55486">
    <property type="entry name" value="Metalloproteases ('zincins'), catalytic domain"/>
    <property type="match status" value="1"/>
</dbReference>
<evidence type="ECO:0000313" key="13">
    <source>
        <dbReference type="Proteomes" id="UP000003505"/>
    </source>
</evidence>
<accession>C9LT40</accession>
<evidence type="ECO:0000256" key="8">
    <source>
        <dbReference type="ARBA" id="ARBA00022833"/>
    </source>
</evidence>
<dbReference type="STRING" id="546271.Selsp_1566"/>
<dbReference type="Proteomes" id="UP000011124">
    <property type="component" value="Chromosome"/>
</dbReference>
<feature type="binding site" evidence="9">
    <location>
        <position position="119"/>
    </location>
    <ligand>
        <name>Zn(2+)</name>
        <dbReference type="ChEBI" id="CHEBI:29105"/>
        <note>catalytic</note>
    </ligand>
</feature>
<keyword evidence="6 9" id="KW-0255">Endonuclease</keyword>
<dbReference type="InterPro" id="IPR020549">
    <property type="entry name" value="YbeY_CS"/>
</dbReference>
<keyword evidence="3 9" id="KW-0698">rRNA processing</keyword>
<dbReference type="Gene3D" id="3.40.390.30">
    <property type="entry name" value="Metalloproteases ('zincins'), catalytic domain"/>
    <property type="match status" value="1"/>
</dbReference>
<proteinExistence type="inferred from homology"/>
<evidence type="ECO:0000256" key="1">
    <source>
        <dbReference type="ARBA" id="ARBA00010875"/>
    </source>
</evidence>
<dbReference type="InterPro" id="IPR002036">
    <property type="entry name" value="YbeY"/>
</dbReference>
<dbReference type="GO" id="GO:0005737">
    <property type="term" value="C:cytoplasm"/>
    <property type="evidence" value="ECO:0007669"/>
    <property type="project" value="UniProtKB-SubCell"/>
</dbReference>
<feature type="binding site" evidence="9">
    <location>
        <position position="123"/>
    </location>
    <ligand>
        <name>Zn(2+)</name>
        <dbReference type="ChEBI" id="CHEBI:29105"/>
        <note>catalytic</note>
    </ligand>
</feature>
<dbReference type="EC" id="3.1.-.-" evidence="9"/>
<dbReference type="GO" id="GO:0004521">
    <property type="term" value="F:RNA endonuclease activity"/>
    <property type="evidence" value="ECO:0007669"/>
    <property type="project" value="UniProtKB-UniRule"/>
</dbReference>
<dbReference type="PANTHER" id="PTHR46986:SF1">
    <property type="entry name" value="ENDORIBONUCLEASE YBEY, CHLOROPLASTIC"/>
    <property type="match status" value="1"/>
</dbReference>
<reference evidence="11 14" key="2">
    <citation type="submission" date="2011-04" db="EMBL/GenBank/DDBJ databases">
        <title>The complete genome of Selenomonas sputigena DSM 20758.</title>
        <authorList>
            <consortium name="US DOE Joint Genome Institute (JGI-PGF)"/>
            <person name="Lucas S."/>
            <person name="Copeland A."/>
            <person name="Lapidus A."/>
            <person name="Bruce D."/>
            <person name="Goodwin L."/>
            <person name="Pitluck S."/>
            <person name="Peters L."/>
            <person name="Kyrpides N."/>
            <person name="Mavromatis K."/>
            <person name="Ivanova N."/>
            <person name="Ovchinnikova G."/>
            <person name="Teshima H."/>
            <person name="Detter J.C."/>
            <person name="Tapia R."/>
            <person name="Han C."/>
            <person name="Land M."/>
            <person name="Hauser L."/>
            <person name="Markowitz V."/>
            <person name="Cheng J.-F."/>
            <person name="Hugenholtz P."/>
            <person name="Woyke T."/>
            <person name="Wu D."/>
            <person name="Gronow S."/>
            <person name="Wellnitz S."/>
            <person name="Schneider S."/>
            <person name="Klenk H.-P."/>
            <person name="Eisen J.A."/>
        </authorList>
    </citation>
    <scope>NUCLEOTIDE SEQUENCE [LARGE SCALE GENOMIC DNA]</scope>
    <source>
        <strain evidence="11">ATCC 35185</strain>
        <strain evidence="14">ATCC 35185 / DSM 20758 / VPI D19B-28</strain>
    </source>
</reference>
<evidence type="ECO:0000256" key="2">
    <source>
        <dbReference type="ARBA" id="ARBA00022517"/>
    </source>
</evidence>
<dbReference type="HAMAP" id="MF_00009">
    <property type="entry name" value="Endoribonucl_YbeY"/>
    <property type="match status" value="1"/>
</dbReference>
<name>C9LT40_SELS3</name>
<reference evidence="12 13" key="1">
    <citation type="submission" date="2009-09" db="EMBL/GenBank/DDBJ databases">
        <authorList>
            <person name="Weinstock G."/>
            <person name="Sodergren E."/>
            <person name="Clifton S."/>
            <person name="Fulton L."/>
            <person name="Fulton B."/>
            <person name="Courtney L."/>
            <person name="Fronick C."/>
            <person name="Harrison M."/>
            <person name="Strong C."/>
            <person name="Farmer C."/>
            <person name="Delahaunty K."/>
            <person name="Markovic C."/>
            <person name="Hall O."/>
            <person name="Minx P."/>
            <person name="Tomlinson C."/>
            <person name="Mitreva M."/>
            <person name="Nelson J."/>
            <person name="Hou S."/>
            <person name="Wollam A."/>
            <person name="Pepin K.H."/>
            <person name="Johnson M."/>
            <person name="Bhonagiri V."/>
            <person name="Nash W.E."/>
            <person name="Warren W."/>
            <person name="Chinwalla A."/>
            <person name="Mardis E.R."/>
            <person name="Wilson R.K."/>
        </authorList>
    </citation>
    <scope>NUCLEOTIDE SEQUENCE [LARGE SCALE GENOMIC DNA]</scope>
    <source>
        <strain evidence="12">ATCC 35185</strain>
        <strain evidence="13">ATCC 35185 / DSM 20758 / VPI D19B-28</strain>
    </source>
</reference>
<comment type="cofactor">
    <cofactor evidence="9">
        <name>Zn(2+)</name>
        <dbReference type="ChEBI" id="CHEBI:29105"/>
    </cofactor>
    <text evidence="9">Binds 1 zinc ion.</text>
</comment>
<dbReference type="NCBIfam" id="TIGR00043">
    <property type="entry name" value="rRNA maturation RNase YbeY"/>
    <property type="match status" value="1"/>
</dbReference>
<dbReference type="EMBL" id="ACKP02000012">
    <property type="protein sequence ID" value="EEX77886.1"/>
    <property type="molecule type" value="Genomic_DNA"/>
</dbReference>
<gene>
    <name evidence="9 12" type="primary">ybeY</name>
    <name evidence="11" type="ordered locus">Selsp_1566</name>
    <name evidence="12" type="ORF">SELSPUOL_00620</name>
</gene>
<keyword evidence="5 9" id="KW-0479">Metal-binding</keyword>
<feature type="region of interest" description="Disordered" evidence="10">
    <location>
        <begin position="154"/>
        <end position="179"/>
    </location>
</feature>
<dbReference type="KEGG" id="ssg:Selsp_1566"/>
<organism evidence="12 13">
    <name type="scientific">Selenomonas sputigena (strain ATCC 35185 / DSM 20758 / CCUG 44933 / VPI D19B-28)</name>
    <dbReference type="NCBI Taxonomy" id="546271"/>
    <lineage>
        <taxon>Bacteria</taxon>
        <taxon>Bacillati</taxon>
        <taxon>Bacillota</taxon>
        <taxon>Negativicutes</taxon>
        <taxon>Selenomonadales</taxon>
        <taxon>Selenomonadaceae</taxon>
        <taxon>Selenomonas</taxon>
    </lineage>
</organism>
<evidence type="ECO:0000313" key="12">
    <source>
        <dbReference type="EMBL" id="EEX77886.1"/>
    </source>
</evidence>
<evidence type="ECO:0000256" key="10">
    <source>
        <dbReference type="SAM" id="MobiDB-lite"/>
    </source>
</evidence>
<comment type="similarity">
    <text evidence="1 9">Belongs to the endoribonuclease YbeY family.</text>
</comment>
<comment type="subcellular location">
    <subcellularLocation>
        <location evidence="9">Cytoplasm</location>
    </subcellularLocation>
</comment>
<evidence type="ECO:0000256" key="6">
    <source>
        <dbReference type="ARBA" id="ARBA00022759"/>
    </source>
</evidence>
<evidence type="ECO:0000313" key="14">
    <source>
        <dbReference type="Proteomes" id="UP000011124"/>
    </source>
</evidence>
<dbReference type="Pfam" id="PF02130">
    <property type="entry name" value="YbeY"/>
    <property type="match status" value="1"/>
</dbReference>
<feature type="binding site" evidence="9">
    <location>
        <position position="129"/>
    </location>
    <ligand>
        <name>Zn(2+)</name>
        <dbReference type="ChEBI" id="CHEBI:29105"/>
        <note>catalytic</note>
    </ligand>
</feature>
<keyword evidence="14" id="KW-1185">Reference proteome</keyword>
<evidence type="ECO:0000256" key="7">
    <source>
        <dbReference type="ARBA" id="ARBA00022801"/>
    </source>
</evidence>
<keyword evidence="2 9" id="KW-0690">Ribosome biogenesis</keyword>
<keyword evidence="9" id="KW-0963">Cytoplasm</keyword>
<keyword evidence="4 9" id="KW-0540">Nuclease</keyword>
<dbReference type="PROSITE" id="PS01306">
    <property type="entry name" value="UPF0054"/>
    <property type="match status" value="1"/>
</dbReference>
<dbReference type="GO" id="GO:0006364">
    <property type="term" value="P:rRNA processing"/>
    <property type="evidence" value="ECO:0007669"/>
    <property type="project" value="UniProtKB-UniRule"/>
</dbReference>
<keyword evidence="8 9" id="KW-0862">Zinc</keyword>
<dbReference type="eggNOG" id="COG0319">
    <property type="taxonomic scope" value="Bacteria"/>
</dbReference>
<dbReference type="GO" id="GO:0008270">
    <property type="term" value="F:zinc ion binding"/>
    <property type="evidence" value="ECO:0007669"/>
    <property type="project" value="UniProtKB-UniRule"/>
</dbReference>
<dbReference type="HOGENOM" id="CLU_106710_3_0_9"/>
<dbReference type="AlphaFoldDB" id="C9LT40"/>
<evidence type="ECO:0000256" key="5">
    <source>
        <dbReference type="ARBA" id="ARBA00022723"/>
    </source>
</evidence>
<dbReference type="InterPro" id="IPR023091">
    <property type="entry name" value="MetalPrtase_cat_dom_sf_prd"/>
</dbReference>
<protein>
    <recommendedName>
        <fullName evidence="9">Endoribonuclease YbeY</fullName>
        <ecNumber evidence="9">3.1.-.-</ecNumber>
    </recommendedName>
</protein>
<sequence>MNILLSHEVEDLPLDEGLEAEIRRAVEKVGEIYDVADAEVSITLTDDAHIHVLNREYRRIDRPTDVISFALNESEEPAIAGGPAVNVLGDIVLSVERAAAQAADYGHSLRREIVFLTVHGMLHLLGYDHVEEAERQEMEEEQRHVMAALGVTREEAAEGSAECTEQVTAKGENDGKGKA</sequence>
<dbReference type="PANTHER" id="PTHR46986">
    <property type="entry name" value="ENDORIBONUCLEASE YBEY, CHLOROPLASTIC"/>
    <property type="match status" value="1"/>
</dbReference>
<dbReference type="GO" id="GO:0004222">
    <property type="term" value="F:metalloendopeptidase activity"/>
    <property type="evidence" value="ECO:0007669"/>
    <property type="project" value="InterPro"/>
</dbReference>
<keyword evidence="7 9" id="KW-0378">Hydrolase</keyword>
<evidence type="ECO:0000256" key="3">
    <source>
        <dbReference type="ARBA" id="ARBA00022552"/>
    </source>
</evidence>
<evidence type="ECO:0000256" key="4">
    <source>
        <dbReference type="ARBA" id="ARBA00022722"/>
    </source>
</evidence>
<evidence type="ECO:0000313" key="11">
    <source>
        <dbReference type="EMBL" id="AEC00522.1"/>
    </source>
</evidence>
<dbReference type="OrthoDB" id="9807740at2"/>
<evidence type="ECO:0000256" key="9">
    <source>
        <dbReference type="HAMAP-Rule" id="MF_00009"/>
    </source>
</evidence>
<dbReference type="EMBL" id="CP002637">
    <property type="protein sequence ID" value="AEC00522.1"/>
    <property type="molecule type" value="Genomic_DNA"/>
</dbReference>
<dbReference type="Proteomes" id="UP000003505">
    <property type="component" value="Unassembled WGS sequence"/>
</dbReference>
<comment type="function">
    <text evidence="9">Single strand-specific metallo-endoribonuclease involved in late-stage 70S ribosome quality control and in maturation of the 3' terminus of the 16S rRNA.</text>
</comment>